<keyword evidence="8 10" id="KW-0472">Membrane</keyword>
<evidence type="ECO:0000256" key="7">
    <source>
        <dbReference type="ARBA" id="ARBA00023065"/>
    </source>
</evidence>
<feature type="transmembrane region" description="Helical" evidence="10">
    <location>
        <begin position="289"/>
        <end position="308"/>
    </location>
</feature>
<evidence type="ECO:0000256" key="1">
    <source>
        <dbReference type="ARBA" id="ARBA00004429"/>
    </source>
</evidence>
<evidence type="ECO:0000256" key="8">
    <source>
        <dbReference type="ARBA" id="ARBA00023136"/>
    </source>
</evidence>
<evidence type="ECO:0000313" key="11">
    <source>
        <dbReference type="EMBL" id="MBB5515166.1"/>
    </source>
</evidence>
<feature type="transmembrane region" description="Helical" evidence="10">
    <location>
        <begin position="27"/>
        <end position="48"/>
    </location>
</feature>
<feature type="transmembrane region" description="Helical" evidence="10">
    <location>
        <begin position="362"/>
        <end position="380"/>
    </location>
</feature>
<comment type="subcellular location">
    <subcellularLocation>
        <location evidence="1">Cell inner membrane</location>
        <topology evidence="1">Multi-pass membrane protein</topology>
    </subcellularLocation>
</comment>
<keyword evidence="12" id="KW-1185">Reference proteome</keyword>
<protein>
    <recommendedName>
        <fullName evidence="9">Multidrug-efflux transporter</fullName>
    </recommendedName>
</protein>
<dbReference type="PIRSF" id="PIRSF006603">
    <property type="entry name" value="DinF"/>
    <property type="match status" value="1"/>
</dbReference>
<feature type="transmembrane region" description="Helical" evidence="10">
    <location>
        <begin position="60"/>
        <end position="84"/>
    </location>
</feature>
<dbReference type="PANTHER" id="PTHR43298:SF2">
    <property type="entry name" value="FMN_FAD EXPORTER YEEO-RELATED"/>
    <property type="match status" value="1"/>
</dbReference>
<dbReference type="AlphaFoldDB" id="A0A840WZT8"/>
<dbReference type="PANTHER" id="PTHR43298">
    <property type="entry name" value="MULTIDRUG RESISTANCE PROTEIN NORM-RELATED"/>
    <property type="match status" value="1"/>
</dbReference>
<dbReference type="GO" id="GO:0005886">
    <property type="term" value="C:plasma membrane"/>
    <property type="evidence" value="ECO:0007669"/>
    <property type="project" value="UniProtKB-SubCell"/>
</dbReference>
<evidence type="ECO:0000256" key="2">
    <source>
        <dbReference type="ARBA" id="ARBA00022448"/>
    </source>
</evidence>
<dbReference type="InterPro" id="IPR048279">
    <property type="entry name" value="MdtK-like"/>
</dbReference>
<dbReference type="InterPro" id="IPR002528">
    <property type="entry name" value="MATE_fam"/>
</dbReference>
<feature type="transmembrane region" description="Helical" evidence="10">
    <location>
        <begin position="200"/>
        <end position="228"/>
    </location>
</feature>
<dbReference type="RefSeq" id="WP_184009496.1">
    <property type="nucleotide sequence ID" value="NZ_JACIJS010000003.1"/>
</dbReference>
<feature type="transmembrane region" description="Helical" evidence="10">
    <location>
        <begin position="134"/>
        <end position="158"/>
    </location>
</feature>
<name>A0A840WZT8_9RHOB</name>
<evidence type="ECO:0000256" key="9">
    <source>
        <dbReference type="ARBA" id="ARBA00031636"/>
    </source>
</evidence>
<feature type="transmembrane region" description="Helical" evidence="10">
    <location>
        <begin position="170"/>
        <end position="194"/>
    </location>
</feature>
<sequence>MTTLTPPLPERPAAQSLSEHISRTLKLAWPVMLSRVGVVGFGTVDVIVLGRAGPEPLADYVLGLSLNDSLLAMLGGLLMGVGVLTARETGAGRDAAAGLILRRGLIYGCLIGLLAALLLQLAEPAFLLSGQTEARAASAGIVTATVGWALPFIALYWAAASFLEALHRPWVAMIAVALANLSNLALNIVLVFGLGPFEPMGAMGCALATVINSALLAAGLLAYTWFVLPSRARYGIRPSQSPDHAPKLPEQLKIGAFAGMSYLLEAGAFVTMSLFVGWLGTLALAAHGLAFQTLATLFMVAFGLAAATQVRVGNAWGRQDAHGMAMAGWTGLGIAAVFCSIGALICFLIPEVVLSLFTNDPAIIAAAAPVMLWVGLAIVFDGSQTVMSHSCRGRGDTWVPTLLHFGSYWCVMVPAGYLFAFTLEQGVSGIYQGIFVASIVSLSVLMLRFRSLARTLPTAA</sequence>
<keyword evidence="5 10" id="KW-0812">Transmembrane</keyword>
<feature type="transmembrane region" description="Helical" evidence="10">
    <location>
        <begin position="105"/>
        <end position="122"/>
    </location>
</feature>
<evidence type="ECO:0000256" key="10">
    <source>
        <dbReference type="SAM" id="Phobius"/>
    </source>
</evidence>
<keyword evidence="7" id="KW-0406">Ion transport</keyword>
<comment type="caution">
    <text evidence="11">The sequence shown here is derived from an EMBL/GenBank/DDBJ whole genome shotgun (WGS) entry which is preliminary data.</text>
</comment>
<dbReference type="NCBIfam" id="TIGR00797">
    <property type="entry name" value="matE"/>
    <property type="match status" value="1"/>
</dbReference>
<dbReference type="Proteomes" id="UP000553766">
    <property type="component" value="Unassembled WGS sequence"/>
</dbReference>
<organism evidence="11 12">
    <name type="scientific">Rubricella aquisinus</name>
    <dbReference type="NCBI Taxonomy" id="2028108"/>
    <lineage>
        <taxon>Bacteria</taxon>
        <taxon>Pseudomonadati</taxon>
        <taxon>Pseudomonadota</taxon>
        <taxon>Alphaproteobacteria</taxon>
        <taxon>Rhodobacterales</taxon>
        <taxon>Paracoccaceae</taxon>
        <taxon>Rubricella</taxon>
    </lineage>
</organism>
<feature type="transmembrane region" description="Helical" evidence="10">
    <location>
        <begin position="262"/>
        <end position="283"/>
    </location>
</feature>
<dbReference type="GO" id="GO:0015297">
    <property type="term" value="F:antiporter activity"/>
    <property type="evidence" value="ECO:0007669"/>
    <property type="project" value="UniProtKB-KW"/>
</dbReference>
<feature type="transmembrane region" description="Helical" evidence="10">
    <location>
        <begin position="401"/>
        <end position="423"/>
    </location>
</feature>
<keyword evidence="6 10" id="KW-1133">Transmembrane helix</keyword>
<keyword evidence="2" id="KW-0813">Transport</keyword>
<evidence type="ECO:0000256" key="5">
    <source>
        <dbReference type="ARBA" id="ARBA00022692"/>
    </source>
</evidence>
<gene>
    <name evidence="11" type="ORF">FHS89_001176</name>
</gene>
<dbReference type="Pfam" id="PF01554">
    <property type="entry name" value="MatE"/>
    <property type="match status" value="2"/>
</dbReference>
<evidence type="ECO:0000256" key="3">
    <source>
        <dbReference type="ARBA" id="ARBA00022449"/>
    </source>
</evidence>
<evidence type="ECO:0000256" key="4">
    <source>
        <dbReference type="ARBA" id="ARBA00022475"/>
    </source>
</evidence>
<evidence type="ECO:0000313" key="12">
    <source>
        <dbReference type="Proteomes" id="UP000553766"/>
    </source>
</evidence>
<evidence type="ECO:0000256" key="6">
    <source>
        <dbReference type="ARBA" id="ARBA00022989"/>
    </source>
</evidence>
<feature type="transmembrane region" description="Helical" evidence="10">
    <location>
        <begin position="329"/>
        <end position="350"/>
    </location>
</feature>
<keyword evidence="3" id="KW-0050">Antiport</keyword>
<accession>A0A840WZT8</accession>
<feature type="transmembrane region" description="Helical" evidence="10">
    <location>
        <begin position="429"/>
        <end position="447"/>
    </location>
</feature>
<reference evidence="11 12" key="1">
    <citation type="submission" date="2020-08" db="EMBL/GenBank/DDBJ databases">
        <title>Genomic Encyclopedia of Type Strains, Phase IV (KMG-IV): sequencing the most valuable type-strain genomes for metagenomic binning, comparative biology and taxonomic classification.</title>
        <authorList>
            <person name="Goeker M."/>
        </authorList>
    </citation>
    <scope>NUCLEOTIDE SEQUENCE [LARGE SCALE GENOMIC DNA]</scope>
    <source>
        <strain evidence="11 12">DSM 103377</strain>
    </source>
</reference>
<keyword evidence="4" id="KW-1003">Cell membrane</keyword>
<dbReference type="InterPro" id="IPR050222">
    <property type="entry name" value="MATE_MdtK"/>
</dbReference>
<dbReference type="EMBL" id="JACIJS010000003">
    <property type="protein sequence ID" value="MBB5515166.1"/>
    <property type="molecule type" value="Genomic_DNA"/>
</dbReference>
<dbReference type="GO" id="GO:0042910">
    <property type="term" value="F:xenobiotic transmembrane transporter activity"/>
    <property type="evidence" value="ECO:0007669"/>
    <property type="project" value="InterPro"/>
</dbReference>
<dbReference type="GO" id="GO:0006811">
    <property type="term" value="P:monoatomic ion transport"/>
    <property type="evidence" value="ECO:0007669"/>
    <property type="project" value="UniProtKB-KW"/>
</dbReference>
<proteinExistence type="predicted"/>